<gene>
    <name evidence="1" type="ORF">MLD38_034886</name>
</gene>
<dbReference type="Proteomes" id="UP001057402">
    <property type="component" value="Chromosome 10"/>
</dbReference>
<organism evidence="1 2">
    <name type="scientific">Melastoma candidum</name>
    <dbReference type="NCBI Taxonomy" id="119954"/>
    <lineage>
        <taxon>Eukaryota</taxon>
        <taxon>Viridiplantae</taxon>
        <taxon>Streptophyta</taxon>
        <taxon>Embryophyta</taxon>
        <taxon>Tracheophyta</taxon>
        <taxon>Spermatophyta</taxon>
        <taxon>Magnoliopsida</taxon>
        <taxon>eudicotyledons</taxon>
        <taxon>Gunneridae</taxon>
        <taxon>Pentapetalae</taxon>
        <taxon>rosids</taxon>
        <taxon>malvids</taxon>
        <taxon>Myrtales</taxon>
        <taxon>Melastomataceae</taxon>
        <taxon>Melastomatoideae</taxon>
        <taxon>Melastomateae</taxon>
        <taxon>Melastoma</taxon>
    </lineage>
</organism>
<dbReference type="EMBL" id="CM042889">
    <property type="protein sequence ID" value="KAI4321516.1"/>
    <property type="molecule type" value="Genomic_DNA"/>
</dbReference>
<sequence>MKAASSSHPTGDEPCNTSPRSPELRESKSLPLEWTDEKHSKYLKSMEASFVNQLYDSMEVLGWRTDKENSPNVQSRLHHNKCIYSTSGQFKVLRDGCWKKINFERPCSVSNTCAKSHVILKSPWIQHFKSNSRPQVSASSDIGKVAASTDHCVDAKEVSDQNFVDDDAEATDQNGLCVEKRSKTLGTNSPTNDQVVPFSGAPSGRDNPGKKKQCSSSVSEISPSSN</sequence>
<proteinExistence type="predicted"/>
<keyword evidence="2" id="KW-1185">Reference proteome</keyword>
<evidence type="ECO:0000313" key="2">
    <source>
        <dbReference type="Proteomes" id="UP001057402"/>
    </source>
</evidence>
<evidence type="ECO:0000313" key="1">
    <source>
        <dbReference type="EMBL" id="KAI4321516.1"/>
    </source>
</evidence>
<comment type="caution">
    <text evidence="1">The sequence shown here is derived from an EMBL/GenBank/DDBJ whole genome shotgun (WGS) entry which is preliminary data.</text>
</comment>
<protein>
    <submittedName>
        <fullName evidence="1">Uncharacterized protein</fullName>
    </submittedName>
</protein>
<name>A0ACB9MBY2_9MYRT</name>
<reference evidence="2" key="1">
    <citation type="journal article" date="2023" name="Front. Plant Sci.">
        <title>Chromosomal-level genome assembly of Melastoma candidum provides insights into trichome evolution.</title>
        <authorList>
            <person name="Zhong Y."/>
            <person name="Wu W."/>
            <person name="Sun C."/>
            <person name="Zou P."/>
            <person name="Liu Y."/>
            <person name="Dai S."/>
            <person name="Zhou R."/>
        </authorList>
    </citation>
    <scope>NUCLEOTIDE SEQUENCE [LARGE SCALE GENOMIC DNA]</scope>
</reference>
<accession>A0ACB9MBY2</accession>